<evidence type="ECO:0000256" key="5">
    <source>
        <dbReference type="ARBA" id="ARBA00023136"/>
    </source>
</evidence>
<dbReference type="AlphaFoldDB" id="A3KA14"/>
<keyword evidence="2" id="KW-1003">Cell membrane</keyword>
<keyword evidence="6 7" id="KW-0012">Acyltransferase</keyword>
<evidence type="ECO:0000256" key="1">
    <source>
        <dbReference type="ARBA" id="ARBA00004533"/>
    </source>
</evidence>
<dbReference type="CDD" id="cd07984">
    <property type="entry name" value="LPLAT_LABLAT-like"/>
    <property type="match status" value="1"/>
</dbReference>
<comment type="caution">
    <text evidence="7">The sequence shown here is derived from an EMBL/GenBank/DDBJ whole genome shotgun (WGS) entry which is preliminary data.</text>
</comment>
<protein>
    <submittedName>
        <fullName evidence="7">Putative lipid A biosynthesis lauroyl acyltransferase</fullName>
    </submittedName>
</protein>
<dbReference type="PANTHER" id="PTHR30606">
    <property type="entry name" value="LIPID A BIOSYNTHESIS LAUROYL ACYLTRANSFERASE"/>
    <property type="match status" value="1"/>
</dbReference>
<dbReference type="eggNOG" id="COG1560">
    <property type="taxonomic scope" value="Bacteria"/>
</dbReference>
<dbReference type="RefSeq" id="WP_005863372.1">
    <property type="nucleotide sequence ID" value="NZ_AAYA01000020.1"/>
</dbReference>
<dbReference type="Proteomes" id="UP000005713">
    <property type="component" value="Unassembled WGS sequence"/>
</dbReference>
<dbReference type="GO" id="GO:0009247">
    <property type="term" value="P:glycolipid biosynthetic process"/>
    <property type="evidence" value="ECO:0007669"/>
    <property type="project" value="UniProtKB-ARBA"/>
</dbReference>
<evidence type="ECO:0000313" key="7">
    <source>
        <dbReference type="EMBL" id="EBA05957.1"/>
    </source>
</evidence>
<name>A3KA14_SAGS3</name>
<evidence type="ECO:0000256" key="4">
    <source>
        <dbReference type="ARBA" id="ARBA00022679"/>
    </source>
</evidence>
<dbReference type="InterPro" id="IPR004960">
    <property type="entry name" value="LipA_acyltrans"/>
</dbReference>
<evidence type="ECO:0000256" key="3">
    <source>
        <dbReference type="ARBA" id="ARBA00022519"/>
    </source>
</evidence>
<keyword evidence="3" id="KW-0997">Cell inner membrane</keyword>
<reference evidence="7 8" key="1">
    <citation type="submission" date="2006-06" db="EMBL/GenBank/DDBJ databases">
        <authorList>
            <person name="Moran M.A."/>
            <person name="Ferriera S."/>
            <person name="Johnson J."/>
            <person name="Kravitz S."/>
            <person name="Beeson K."/>
            <person name="Sutton G."/>
            <person name="Rogers Y.-H."/>
            <person name="Friedman R."/>
            <person name="Frazier M."/>
            <person name="Venter J.C."/>
        </authorList>
    </citation>
    <scope>NUCLEOTIDE SEQUENCE [LARGE SCALE GENOMIC DNA]</scope>
    <source>
        <strain evidence="7 8">E-37</strain>
    </source>
</reference>
<evidence type="ECO:0000256" key="6">
    <source>
        <dbReference type="ARBA" id="ARBA00023315"/>
    </source>
</evidence>
<gene>
    <name evidence="7" type="ORF">SSE37_25153</name>
</gene>
<sequence length="312" mass="34834">MATGEDKSKDAPEGRFSQRLADMAFNAFIGTIRLLPARQRLGLAGWATRKCLAPPLGWYKRVYANLDLVWPDTPTERKHEIAEQAIDNLARALIENYDPKEMLARGSRYPLTGPGLPALEEARAAGRPVLLISGHYGSPVLPRAALLARGYQTAGFLRAMSNPYMNNRYVQNYRDVGGEMFVQGRRGTLGLMKYLRGGGMAAMLFDVFESSGELIDFLGQPAPTATSPAEIALRTNALLLPYFGIRRADRYGFDAVFEEPVPHTDPVTMMAEVTARLEARIEEDPGQWMWTHRRWKPKRVAKHRPAEATTSD</sequence>
<evidence type="ECO:0000313" key="8">
    <source>
        <dbReference type="Proteomes" id="UP000005713"/>
    </source>
</evidence>
<dbReference type="GO" id="GO:0005886">
    <property type="term" value="C:plasma membrane"/>
    <property type="evidence" value="ECO:0007669"/>
    <property type="project" value="UniProtKB-SubCell"/>
</dbReference>
<comment type="subcellular location">
    <subcellularLocation>
        <location evidence="1">Cell inner membrane</location>
    </subcellularLocation>
</comment>
<proteinExistence type="predicted"/>
<dbReference type="PANTHER" id="PTHR30606:SF10">
    <property type="entry name" value="PHOSPHATIDYLINOSITOL MANNOSIDE ACYLTRANSFERASE"/>
    <property type="match status" value="1"/>
</dbReference>
<accession>A3KA14</accession>
<keyword evidence="8" id="KW-1185">Reference proteome</keyword>
<keyword evidence="4 7" id="KW-0808">Transferase</keyword>
<organism evidence="7 8">
    <name type="scientific">Sagittula stellata (strain ATCC 700073 / DSM 11524 / E-37)</name>
    <dbReference type="NCBI Taxonomy" id="388399"/>
    <lineage>
        <taxon>Bacteria</taxon>
        <taxon>Pseudomonadati</taxon>
        <taxon>Pseudomonadota</taxon>
        <taxon>Alphaproteobacteria</taxon>
        <taxon>Rhodobacterales</taxon>
        <taxon>Roseobacteraceae</taxon>
        <taxon>Sagittula</taxon>
    </lineage>
</organism>
<dbReference type="Pfam" id="PF03279">
    <property type="entry name" value="Lip_A_acyltrans"/>
    <property type="match status" value="1"/>
</dbReference>
<dbReference type="GO" id="GO:0016746">
    <property type="term" value="F:acyltransferase activity"/>
    <property type="evidence" value="ECO:0007669"/>
    <property type="project" value="UniProtKB-KW"/>
</dbReference>
<keyword evidence="5" id="KW-0472">Membrane</keyword>
<dbReference type="EMBL" id="AAYA01000020">
    <property type="protein sequence ID" value="EBA05957.1"/>
    <property type="molecule type" value="Genomic_DNA"/>
</dbReference>
<evidence type="ECO:0000256" key="2">
    <source>
        <dbReference type="ARBA" id="ARBA00022475"/>
    </source>
</evidence>